<comment type="caution">
    <text evidence="1">The sequence shown here is derived from an EMBL/GenBank/DDBJ whole genome shotgun (WGS) entry which is preliminary data.</text>
</comment>
<reference evidence="1 2" key="1">
    <citation type="journal article" date="2018" name="Front. Plant Sci.">
        <title>Red Clover (Trifolium pratense) and Zigzag Clover (T. medium) - A Picture of Genomic Similarities and Differences.</title>
        <authorList>
            <person name="Dluhosova J."/>
            <person name="Istvanek J."/>
            <person name="Nedelnik J."/>
            <person name="Repkova J."/>
        </authorList>
    </citation>
    <scope>NUCLEOTIDE SEQUENCE [LARGE SCALE GENOMIC DNA]</scope>
    <source>
        <strain evidence="2">cv. 10/8</strain>
        <tissue evidence="1">Leaf</tissue>
    </source>
</reference>
<organism evidence="1 2">
    <name type="scientific">Trifolium medium</name>
    <dbReference type="NCBI Taxonomy" id="97028"/>
    <lineage>
        <taxon>Eukaryota</taxon>
        <taxon>Viridiplantae</taxon>
        <taxon>Streptophyta</taxon>
        <taxon>Embryophyta</taxon>
        <taxon>Tracheophyta</taxon>
        <taxon>Spermatophyta</taxon>
        <taxon>Magnoliopsida</taxon>
        <taxon>eudicotyledons</taxon>
        <taxon>Gunneridae</taxon>
        <taxon>Pentapetalae</taxon>
        <taxon>rosids</taxon>
        <taxon>fabids</taxon>
        <taxon>Fabales</taxon>
        <taxon>Fabaceae</taxon>
        <taxon>Papilionoideae</taxon>
        <taxon>50 kb inversion clade</taxon>
        <taxon>NPAAA clade</taxon>
        <taxon>Hologalegina</taxon>
        <taxon>IRL clade</taxon>
        <taxon>Trifolieae</taxon>
        <taxon>Trifolium</taxon>
    </lineage>
</organism>
<evidence type="ECO:0000313" key="1">
    <source>
        <dbReference type="EMBL" id="MCI73441.1"/>
    </source>
</evidence>
<dbReference type="Proteomes" id="UP000265520">
    <property type="component" value="Unassembled WGS sequence"/>
</dbReference>
<evidence type="ECO:0000313" key="2">
    <source>
        <dbReference type="Proteomes" id="UP000265520"/>
    </source>
</evidence>
<name>A0A392UIS7_9FABA</name>
<sequence length="37" mass="4097">QVIEVEPKLWACVAKRRIVSLSEGHELGCSLSEGESR</sequence>
<dbReference type="EMBL" id="LXQA010838499">
    <property type="protein sequence ID" value="MCI73441.1"/>
    <property type="molecule type" value="Genomic_DNA"/>
</dbReference>
<accession>A0A392UIS7</accession>
<proteinExistence type="predicted"/>
<keyword evidence="2" id="KW-1185">Reference proteome</keyword>
<protein>
    <submittedName>
        <fullName evidence="1">Uncharacterized protein</fullName>
    </submittedName>
</protein>
<dbReference type="AlphaFoldDB" id="A0A392UIS7"/>
<feature type="non-terminal residue" evidence="1">
    <location>
        <position position="1"/>
    </location>
</feature>